<evidence type="ECO:0000256" key="1">
    <source>
        <dbReference type="SAM" id="MobiDB-lite"/>
    </source>
</evidence>
<dbReference type="SUPFAM" id="SSF46689">
    <property type="entry name" value="Homeodomain-like"/>
    <property type="match status" value="1"/>
</dbReference>
<feature type="region of interest" description="Disordered" evidence="1">
    <location>
        <begin position="62"/>
        <end position="85"/>
    </location>
</feature>
<accession>A0A562N7P8</accession>
<dbReference type="Pfam" id="PF01527">
    <property type="entry name" value="HTH_Tnp_1"/>
    <property type="match status" value="1"/>
</dbReference>
<protein>
    <submittedName>
        <fullName evidence="2">Transposase</fullName>
    </submittedName>
</protein>
<reference evidence="2 3" key="1">
    <citation type="journal article" date="2015" name="Stand. Genomic Sci.">
        <title>Genomic Encyclopedia of Bacterial and Archaeal Type Strains, Phase III: the genomes of soil and plant-associated and newly described type strains.</title>
        <authorList>
            <person name="Whitman W.B."/>
            <person name="Woyke T."/>
            <person name="Klenk H.P."/>
            <person name="Zhou Y."/>
            <person name="Lilburn T.G."/>
            <person name="Beck B.J."/>
            <person name="De Vos P."/>
            <person name="Vandamme P."/>
            <person name="Eisen J.A."/>
            <person name="Garrity G."/>
            <person name="Hugenholtz P."/>
            <person name="Kyrpides N.C."/>
        </authorList>
    </citation>
    <scope>NUCLEOTIDE SEQUENCE [LARGE SCALE GENOMIC DNA]</scope>
    <source>
        <strain evidence="2 3">CGMCC 1.5364</strain>
    </source>
</reference>
<sequence length="85" mass="9900">MGQGQSRQDAIRRSGVVAQVYYRWRKQSGAMGPDQLKELKRLQQENELLRRAVTLDKLIMKEAARGTEDPRQRSLCQPRWPPSLH</sequence>
<dbReference type="GO" id="GO:0004803">
    <property type="term" value="F:transposase activity"/>
    <property type="evidence" value="ECO:0007669"/>
    <property type="project" value="InterPro"/>
</dbReference>
<feature type="compositionally biased region" description="Basic and acidic residues" evidence="1">
    <location>
        <begin position="62"/>
        <end position="72"/>
    </location>
</feature>
<evidence type="ECO:0000313" key="3">
    <source>
        <dbReference type="Proteomes" id="UP000316225"/>
    </source>
</evidence>
<evidence type="ECO:0000313" key="2">
    <source>
        <dbReference type="EMBL" id="TWI28222.1"/>
    </source>
</evidence>
<dbReference type="GO" id="GO:0006313">
    <property type="term" value="P:DNA transposition"/>
    <property type="evidence" value="ECO:0007669"/>
    <property type="project" value="InterPro"/>
</dbReference>
<dbReference type="GO" id="GO:0003677">
    <property type="term" value="F:DNA binding"/>
    <property type="evidence" value="ECO:0007669"/>
    <property type="project" value="InterPro"/>
</dbReference>
<name>A0A562N7P8_9RHOB</name>
<proteinExistence type="predicted"/>
<dbReference type="EMBL" id="VLKU01000016">
    <property type="protein sequence ID" value="TWI28222.1"/>
    <property type="molecule type" value="Genomic_DNA"/>
</dbReference>
<dbReference type="Proteomes" id="UP000316225">
    <property type="component" value="Unassembled WGS sequence"/>
</dbReference>
<comment type="caution">
    <text evidence="2">The sequence shown here is derived from an EMBL/GenBank/DDBJ whole genome shotgun (WGS) entry which is preliminary data.</text>
</comment>
<gene>
    <name evidence="2" type="ORF">IQ24_03839</name>
</gene>
<organism evidence="2 3">
    <name type="scientific">Paracoccus sulfuroxidans</name>
    <dbReference type="NCBI Taxonomy" id="384678"/>
    <lineage>
        <taxon>Bacteria</taxon>
        <taxon>Pseudomonadati</taxon>
        <taxon>Pseudomonadota</taxon>
        <taxon>Alphaproteobacteria</taxon>
        <taxon>Rhodobacterales</taxon>
        <taxon>Paracoccaceae</taxon>
        <taxon>Paracoccus</taxon>
    </lineage>
</organism>
<dbReference type="InterPro" id="IPR009057">
    <property type="entry name" value="Homeodomain-like_sf"/>
</dbReference>
<dbReference type="AlphaFoldDB" id="A0A562N7P8"/>
<dbReference type="InterPro" id="IPR002514">
    <property type="entry name" value="Transposase_8"/>
</dbReference>
<keyword evidence="3" id="KW-1185">Reference proteome</keyword>